<protein>
    <submittedName>
        <fullName evidence="2">Uncharacterized protein</fullName>
    </submittedName>
</protein>
<feature type="compositionally biased region" description="Basic and acidic residues" evidence="1">
    <location>
        <begin position="163"/>
        <end position="176"/>
    </location>
</feature>
<evidence type="ECO:0000256" key="1">
    <source>
        <dbReference type="SAM" id="MobiDB-lite"/>
    </source>
</evidence>
<evidence type="ECO:0000313" key="3">
    <source>
        <dbReference type="Proteomes" id="UP001151760"/>
    </source>
</evidence>
<accession>A0ABQ4ZID6</accession>
<reference evidence="2" key="1">
    <citation type="journal article" date="2022" name="Int. J. Mol. Sci.">
        <title>Draft Genome of Tanacetum Coccineum: Genomic Comparison of Closely Related Tanacetum-Family Plants.</title>
        <authorList>
            <person name="Yamashiro T."/>
            <person name="Shiraishi A."/>
            <person name="Nakayama K."/>
            <person name="Satake H."/>
        </authorList>
    </citation>
    <scope>NUCLEOTIDE SEQUENCE</scope>
</reference>
<comment type="caution">
    <text evidence="2">The sequence shown here is derived from an EMBL/GenBank/DDBJ whole genome shotgun (WGS) entry which is preliminary data.</text>
</comment>
<proteinExistence type="predicted"/>
<keyword evidence="3" id="KW-1185">Reference proteome</keyword>
<dbReference type="Proteomes" id="UP001151760">
    <property type="component" value="Unassembled WGS sequence"/>
</dbReference>
<reference evidence="2" key="2">
    <citation type="submission" date="2022-01" db="EMBL/GenBank/DDBJ databases">
        <authorList>
            <person name="Yamashiro T."/>
            <person name="Shiraishi A."/>
            <person name="Satake H."/>
            <person name="Nakayama K."/>
        </authorList>
    </citation>
    <scope>NUCLEOTIDE SEQUENCE</scope>
</reference>
<feature type="region of interest" description="Disordered" evidence="1">
    <location>
        <begin position="157"/>
        <end position="176"/>
    </location>
</feature>
<sequence length="368" mass="42472">MPSHPRPGIGDLYDRMGRMEIHQGELERMSRRQLYHTDRYAGVFEFMAGHYGVPLQGAYVPPGYDEQQEDQEYCRDDTESLESVYERLSTLVNVIDHNDVRSIKVSINTKFLNSLQPEWSKYVTLTRQNKDLSDVEYDSPSYSHLPQTYYVTHPSSVVDSEEDYQRESQGDAQKDKHSTALMNTVSKVPNINDTIRFKLDSQEIVYTVDIFRSTLNLPVETTKNPFIEPATMKFIQPFMQIVGYQGVVDKIFHVVVNHVHVDYVALIWWDFLNCVLQKKDVIQLEEDYHSIKDDIPLASLYSIENVIVQGILISDEFITDDIRSTEEYKEYMNVFVRGFAAVLAVLVTGASQSRQHGKSESDSYYLSD</sequence>
<name>A0ABQ4ZID6_9ASTR</name>
<gene>
    <name evidence="2" type="ORF">Tco_0771692</name>
</gene>
<dbReference type="EMBL" id="BQNB010011320">
    <property type="protein sequence ID" value="GJS89056.1"/>
    <property type="molecule type" value="Genomic_DNA"/>
</dbReference>
<organism evidence="2 3">
    <name type="scientific">Tanacetum coccineum</name>
    <dbReference type="NCBI Taxonomy" id="301880"/>
    <lineage>
        <taxon>Eukaryota</taxon>
        <taxon>Viridiplantae</taxon>
        <taxon>Streptophyta</taxon>
        <taxon>Embryophyta</taxon>
        <taxon>Tracheophyta</taxon>
        <taxon>Spermatophyta</taxon>
        <taxon>Magnoliopsida</taxon>
        <taxon>eudicotyledons</taxon>
        <taxon>Gunneridae</taxon>
        <taxon>Pentapetalae</taxon>
        <taxon>asterids</taxon>
        <taxon>campanulids</taxon>
        <taxon>Asterales</taxon>
        <taxon>Asteraceae</taxon>
        <taxon>Asteroideae</taxon>
        <taxon>Anthemideae</taxon>
        <taxon>Anthemidinae</taxon>
        <taxon>Tanacetum</taxon>
    </lineage>
</organism>
<evidence type="ECO:0000313" key="2">
    <source>
        <dbReference type="EMBL" id="GJS89056.1"/>
    </source>
</evidence>